<accession>A0A210QIS1</accession>
<dbReference type="Proteomes" id="UP000242188">
    <property type="component" value="Unassembled WGS sequence"/>
</dbReference>
<evidence type="ECO:0000313" key="2">
    <source>
        <dbReference type="EMBL" id="OWF48688.1"/>
    </source>
</evidence>
<reference evidence="2 3" key="1">
    <citation type="journal article" date="2017" name="Nat. Ecol. Evol.">
        <title>Scallop genome provides insights into evolution of bilaterian karyotype and development.</title>
        <authorList>
            <person name="Wang S."/>
            <person name="Zhang J."/>
            <person name="Jiao W."/>
            <person name="Li J."/>
            <person name="Xun X."/>
            <person name="Sun Y."/>
            <person name="Guo X."/>
            <person name="Huan P."/>
            <person name="Dong B."/>
            <person name="Zhang L."/>
            <person name="Hu X."/>
            <person name="Sun X."/>
            <person name="Wang J."/>
            <person name="Zhao C."/>
            <person name="Wang Y."/>
            <person name="Wang D."/>
            <person name="Huang X."/>
            <person name="Wang R."/>
            <person name="Lv J."/>
            <person name="Li Y."/>
            <person name="Zhang Z."/>
            <person name="Liu B."/>
            <person name="Lu W."/>
            <person name="Hui Y."/>
            <person name="Liang J."/>
            <person name="Zhou Z."/>
            <person name="Hou R."/>
            <person name="Li X."/>
            <person name="Liu Y."/>
            <person name="Li H."/>
            <person name="Ning X."/>
            <person name="Lin Y."/>
            <person name="Zhao L."/>
            <person name="Xing Q."/>
            <person name="Dou J."/>
            <person name="Li Y."/>
            <person name="Mao J."/>
            <person name="Guo H."/>
            <person name="Dou H."/>
            <person name="Li T."/>
            <person name="Mu C."/>
            <person name="Jiang W."/>
            <person name="Fu Q."/>
            <person name="Fu X."/>
            <person name="Miao Y."/>
            <person name="Liu J."/>
            <person name="Yu Q."/>
            <person name="Li R."/>
            <person name="Liao H."/>
            <person name="Li X."/>
            <person name="Kong Y."/>
            <person name="Jiang Z."/>
            <person name="Chourrout D."/>
            <person name="Li R."/>
            <person name="Bao Z."/>
        </authorList>
    </citation>
    <scope>NUCLEOTIDE SEQUENCE [LARGE SCALE GENOMIC DNA]</scope>
    <source>
        <strain evidence="2 3">PY_sf001</strain>
    </source>
</reference>
<dbReference type="AlphaFoldDB" id="A0A210QIS1"/>
<feature type="chain" id="PRO_5012374509" evidence="1">
    <location>
        <begin position="23"/>
        <end position="158"/>
    </location>
</feature>
<comment type="caution">
    <text evidence="2">The sequence shown here is derived from an EMBL/GenBank/DDBJ whole genome shotgun (WGS) entry which is preliminary data.</text>
</comment>
<sequence length="158" mass="17422">MERRTGGWILLLLVICFTYSQARLCFICGYNAPTDGKVGINCVNDTSKASVHTNCSNDRVCTFDVQFLKSSLELVSVTRNCLPSSAPRSNTCLDDWTHRQCTFSCNTDLCNNLTAQELNNRYGDRGANSAHSSVEIISLVSSSLVVCAVWIVKTRISL</sequence>
<organism evidence="2 3">
    <name type="scientific">Mizuhopecten yessoensis</name>
    <name type="common">Japanese scallop</name>
    <name type="synonym">Patinopecten yessoensis</name>
    <dbReference type="NCBI Taxonomy" id="6573"/>
    <lineage>
        <taxon>Eukaryota</taxon>
        <taxon>Metazoa</taxon>
        <taxon>Spiralia</taxon>
        <taxon>Lophotrochozoa</taxon>
        <taxon>Mollusca</taxon>
        <taxon>Bivalvia</taxon>
        <taxon>Autobranchia</taxon>
        <taxon>Pteriomorphia</taxon>
        <taxon>Pectinida</taxon>
        <taxon>Pectinoidea</taxon>
        <taxon>Pectinidae</taxon>
        <taxon>Mizuhopecten</taxon>
    </lineage>
</organism>
<proteinExistence type="predicted"/>
<evidence type="ECO:0000256" key="1">
    <source>
        <dbReference type="SAM" id="SignalP"/>
    </source>
</evidence>
<keyword evidence="3" id="KW-1185">Reference proteome</keyword>
<evidence type="ECO:0000313" key="3">
    <source>
        <dbReference type="Proteomes" id="UP000242188"/>
    </source>
</evidence>
<dbReference type="OrthoDB" id="6128349at2759"/>
<dbReference type="EMBL" id="NEDP02003435">
    <property type="protein sequence ID" value="OWF48688.1"/>
    <property type="molecule type" value="Genomic_DNA"/>
</dbReference>
<keyword evidence="1" id="KW-0732">Signal</keyword>
<name>A0A210QIS1_MIZYE</name>
<gene>
    <name evidence="2" type="ORF">KP79_PYT04668</name>
</gene>
<feature type="signal peptide" evidence="1">
    <location>
        <begin position="1"/>
        <end position="22"/>
    </location>
</feature>
<protein>
    <submittedName>
        <fullName evidence="2">Uncharacterized protein</fullName>
    </submittedName>
</protein>